<dbReference type="RefSeq" id="XP_005778132.1">
    <property type="nucleotide sequence ID" value="XM_005778075.1"/>
</dbReference>
<dbReference type="SUPFAM" id="SSF53474">
    <property type="entry name" value="alpha/beta-Hydrolases"/>
    <property type="match status" value="1"/>
</dbReference>
<name>A0A0D3JQB8_EMIH1</name>
<accession>A0A0D3JQB8</accession>
<sequence>MQHPGCNIFVLNASASTGLRLHPDHAPCDWENHQFASEVWLDRALQEGTMAGKEPVWAVTDPAKADLIFITGLDFALWCVRELGETRDWLTQPDPALRLRGRGCATNSSHAVPPARAYVHTSGGLLSSHPAARKLMWKRLLEVPIIAGATGRALPVVLVHTNNECSPPWALAMQPPPNILKLHTQDRRPRPFDRVIPFAIASPDWLVGDAPPPAVPRWPARRLLFFAGHVPKLYISSTRFKIWQQLWNQSGVTVLSSTIDCTVGSFDICTSPQRIDREYATFCKPPQSSCRPKKSKGDKCASSPSKLRHLCLFYRQVNWPTERAAMRLASRSLPRGAFLALAAAHKFFLVAPGDFTSTRKVAEAMALGGAAGALPLFVVPRGGWKPALAALPYSSWLDYCSAALFVAEATIRSFCVARARMPSSSIACLEHVNINSDSPIEACTFYLDGMGFVQDPRQGALVDGKVYINNVMWLTAGINQLHIPITSRGCSGAERNVLRGIIGLAYEDIEGLCSRLESIETALAGTQFRWSMRDESTVDICGPDGNRFLAHQQPAGARDTRGFHPGPPSLCLGFQYVELDCPTGAAPAIAAYYKHYFEAAVEVRQQGLPAQTAVILTGGTEHCTELRYAERADYACTPEAPYSLASYGIHLCVYMPDELLPLTMQRLADDGLLWDNPRFGSLDRSLGSSQFRCKDIVDVKARKRHEGPLPLVMEMEHEVRLASHDTSPFLAQEPYTVAGREPVPRLVVSEVSSFEKDWPAVRAEKNAATVGYMPSAMLVHDVDIDDVEYLRHDDKPFLATIFKPVGQGPFPVALEVHGGCWCRGSREKSRPTNVALAQRGVIVVAIDFRTCAYPASLADIHYAVRWAKGEAPSWNGVPECIGLLGTSSGAHQAMLLGLRPGDPRYAVLPPPPGPQGAVVDGTVSYVIMLSPVMDPLGRYQYAKGRRTDVKPPADFNAELILSLHDQYWGSEEAMAEGAPARILRRGEKTALPPTLVIHHQYESPHPRPDVDSFVEEFRKAGGQVAVHVLPGTFPGPSRSSYWMNDDVRAPAANKVLRDMAGFAQQHCQQCRLREGS</sequence>
<dbReference type="PANTHER" id="PTHR40280">
    <property type="entry name" value="BLR6907 PROTEIN"/>
    <property type="match status" value="1"/>
</dbReference>
<evidence type="ECO:0000259" key="1">
    <source>
        <dbReference type="Pfam" id="PF20434"/>
    </source>
</evidence>
<protein>
    <recommendedName>
        <fullName evidence="1">BD-FAE-like domain-containing protein</fullName>
    </recommendedName>
</protein>
<dbReference type="InterPro" id="IPR029068">
    <property type="entry name" value="Glyas_Bleomycin-R_OHBP_Dase"/>
</dbReference>
<dbReference type="HOGENOM" id="CLU_286896_0_0_1"/>
<keyword evidence="3" id="KW-1185">Reference proteome</keyword>
<dbReference type="PANTHER" id="PTHR40280:SF1">
    <property type="entry name" value="VOC DOMAIN-CONTAINING PROTEIN"/>
    <property type="match status" value="1"/>
</dbReference>
<reference evidence="3" key="1">
    <citation type="journal article" date="2013" name="Nature">
        <title>Pan genome of the phytoplankton Emiliania underpins its global distribution.</title>
        <authorList>
            <person name="Read B.A."/>
            <person name="Kegel J."/>
            <person name="Klute M.J."/>
            <person name="Kuo A."/>
            <person name="Lefebvre S.C."/>
            <person name="Maumus F."/>
            <person name="Mayer C."/>
            <person name="Miller J."/>
            <person name="Monier A."/>
            <person name="Salamov A."/>
            <person name="Young J."/>
            <person name="Aguilar M."/>
            <person name="Claverie J.M."/>
            <person name="Frickenhaus S."/>
            <person name="Gonzalez K."/>
            <person name="Herman E.K."/>
            <person name="Lin Y.C."/>
            <person name="Napier J."/>
            <person name="Ogata H."/>
            <person name="Sarno A.F."/>
            <person name="Shmutz J."/>
            <person name="Schroeder D."/>
            <person name="de Vargas C."/>
            <person name="Verret F."/>
            <person name="von Dassow P."/>
            <person name="Valentin K."/>
            <person name="Van de Peer Y."/>
            <person name="Wheeler G."/>
            <person name="Dacks J.B."/>
            <person name="Delwiche C.F."/>
            <person name="Dyhrman S.T."/>
            <person name="Glockner G."/>
            <person name="John U."/>
            <person name="Richards T."/>
            <person name="Worden A.Z."/>
            <person name="Zhang X."/>
            <person name="Grigoriev I.V."/>
            <person name="Allen A.E."/>
            <person name="Bidle K."/>
            <person name="Borodovsky M."/>
            <person name="Bowler C."/>
            <person name="Brownlee C."/>
            <person name="Cock J.M."/>
            <person name="Elias M."/>
            <person name="Gladyshev V.N."/>
            <person name="Groth M."/>
            <person name="Guda C."/>
            <person name="Hadaegh A."/>
            <person name="Iglesias-Rodriguez M.D."/>
            <person name="Jenkins J."/>
            <person name="Jones B.M."/>
            <person name="Lawson T."/>
            <person name="Leese F."/>
            <person name="Lindquist E."/>
            <person name="Lobanov A."/>
            <person name="Lomsadze A."/>
            <person name="Malik S.B."/>
            <person name="Marsh M.E."/>
            <person name="Mackinder L."/>
            <person name="Mock T."/>
            <person name="Mueller-Roeber B."/>
            <person name="Pagarete A."/>
            <person name="Parker M."/>
            <person name="Probert I."/>
            <person name="Quesneville H."/>
            <person name="Raines C."/>
            <person name="Rensing S.A."/>
            <person name="Riano-Pachon D.M."/>
            <person name="Richier S."/>
            <person name="Rokitta S."/>
            <person name="Shiraiwa Y."/>
            <person name="Soanes D.M."/>
            <person name="van der Giezen M."/>
            <person name="Wahlund T.M."/>
            <person name="Williams B."/>
            <person name="Wilson W."/>
            <person name="Wolfe G."/>
            <person name="Wurch L.L."/>
        </authorList>
    </citation>
    <scope>NUCLEOTIDE SEQUENCE</scope>
</reference>
<dbReference type="PaxDb" id="2903-EOD25703"/>
<dbReference type="KEGG" id="ehx:EMIHUDRAFT_100656"/>
<dbReference type="GeneID" id="17271248"/>
<evidence type="ECO:0000313" key="2">
    <source>
        <dbReference type="EnsemblProtists" id="EOD25703"/>
    </source>
</evidence>
<dbReference type="EnsemblProtists" id="EOD25703">
    <property type="protein sequence ID" value="EOD25703"/>
    <property type="gene ID" value="EMIHUDRAFT_100656"/>
</dbReference>
<dbReference type="InterPro" id="IPR029058">
    <property type="entry name" value="AB_hydrolase_fold"/>
</dbReference>
<reference evidence="2" key="2">
    <citation type="submission" date="2024-10" db="UniProtKB">
        <authorList>
            <consortium name="EnsemblProtists"/>
        </authorList>
    </citation>
    <scope>IDENTIFICATION</scope>
</reference>
<dbReference type="STRING" id="2903.R1CRS3"/>
<proteinExistence type="predicted"/>
<dbReference type="InterPro" id="IPR049492">
    <property type="entry name" value="BD-FAE-like_dom"/>
</dbReference>
<dbReference type="SUPFAM" id="SSF54593">
    <property type="entry name" value="Glyoxalase/Bleomycin resistance protein/Dihydroxybiphenyl dioxygenase"/>
    <property type="match status" value="1"/>
</dbReference>
<organism evidence="2 3">
    <name type="scientific">Emiliania huxleyi (strain CCMP1516)</name>
    <dbReference type="NCBI Taxonomy" id="280463"/>
    <lineage>
        <taxon>Eukaryota</taxon>
        <taxon>Haptista</taxon>
        <taxon>Haptophyta</taxon>
        <taxon>Prymnesiophyceae</taxon>
        <taxon>Isochrysidales</taxon>
        <taxon>Noelaerhabdaceae</taxon>
        <taxon>Emiliania</taxon>
    </lineage>
</organism>
<feature type="domain" description="BD-FAE-like" evidence="1">
    <location>
        <begin position="805"/>
        <end position="900"/>
    </location>
</feature>
<dbReference type="Proteomes" id="UP000013827">
    <property type="component" value="Unassembled WGS sequence"/>
</dbReference>
<dbReference type="AlphaFoldDB" id="A0A0D3JQB8"/>
<dbReference type="Gene3D" id="3.40.50.1820">
    <property type="entry name" value="alpha/beta hydrolase"/>
    <property type="match status" value="1"/>
</dbReference>
<dbReference type="Pfam" id="PF20434">
    <property type="entry name" value="BD-FAE"/>
    <property type="match status" value="1"/>
</dbReference>
<evidence type="ECO:0000313" key="3">
    <source>
        <dbReference type="Proteomes" id="UP000013827"/>
    </source>
</evidence>